<dbReference type="AlphaFoldDB" id="A0A3N4HBY5"/>
<organism evidence="1 2">
    <name type="scientific">Ascobolus immersus RN42</name>
    <dbReference type="NCBI Taxonomy" id="1160509"/>
    <lineage>
        <taxon>Eukaryota</taxon>
        <taxon>Fungi</taxon>
        <taxon>Dikarya</taxon>
        <taxon>Ascomycota</taxon>
        <taxon>Pezizomycotina</taxon>
        <taxon>Pezizomycetes</taxon>
        <taxon>Pezizales</taxon>
        <taxon>Ascobolaceae</taxon>
        <taxon>Ascobolus</taxon>
    </lineage>
</organism>
<keyword evidence="2" id="KW-1185">Reference proteome</keyword>
<proteinExistence type="predicted"/>
<gene>
    <name evidence="1" type="ORF">BJ508DRAFT_419966</name>
</gene>
<accession>A0A3N4HBY5</accession>
<reference evidence="1 2" key="1">
    <citation type="journal article" date="2018" name="Nat. Ecol. Evol.">
        <title>Pezizomycetes genomes reveal the molecular basis of ectomycorrhizal truffle lifestyle.</title>
        <authorList>
            <person name="Murat C."/>
            <person name="Payen T."/>
            <person name="Noel B."/>
            <person name="Kuo A."/>
            <person name="Morin E."/>
            <person name="Chen J."/>
            <person name="Kohler A."/>
            <person name="Krizsan K."/>
            <person name="Balestrini R."/>
            <person name="Da Silva C."/>
            <person name="Montanini B."/>
            <person name="Hainaut M."/>
            <person name="Levati E."/>
            <person name="Barry K.W."/>
            <person name="Belfiori B."/>
            <person name="Cichocki N."/>
            <person name="Clum A."/>
            <person name="Dockter R.B."/>
            <person name="Fauchery L."/>
            <person name="Guy J."/>
            <person name="Iotti M."/>
            <person name="Le Tacon F."/>
            <person name="Lindquist E.A."/>
            <person name="Lipzen A."/>
            <person name="Malagnac F."/>
            <person name="Mello A."/>
            <person name="Molinier V."/>
            <person name="Miyauchi S."/>
            <person name="Poulain J."/>
            <person name="Riccioni C."/>
            <person name="Rubini A."/>
            <person name="Sitrit Y."/>
            <person name="Splivallo R."/>
            <person name="Traeger S."/>
            <person name="Wang M."/>
            <person name="Zifcakova L."/>
            <person name="Wipf D."/>
            <person name="Zambonelli A."/>
            <person name="Paolocci F."/>
            <person name="Nowrousian M."/>
            <person name="Ottonello S."/>
            <person name="Baldrian P."/>
            <person name="Spatafora J.W."/>
            <person name="Henrissat B."/>
            <person name="Nagy L.G."/>
            <person name="Aury J.M."/>
            <person name="Wincker P."/>
            <person name="Grigoriev I.V."/>
            <person name="Bonfante P."/>
            <person name="Martin F.M."/>
        </authorList>
    </citation>
    <scope>NUCLEOTIDE SEQUENCE [LARGE SCALE GENOMIC DNA]</scope>
    <source>
        <strain evidence="1 2">RN42</strain>
    </source>
</reference>
<evidence type="ECO:0000313" key="1">
    <source>
        <dbReference type="EMBL" id="RPA71277.1"/>
    </source>
</evidence>
<sequence length="365" mass="41202">MLPEYVVSSSETHMTVSLPTGLRFAMVETELGNARIRKMAFVRPVATQPPPRLDSEELIARIRNHHDLPTFTTGPDTFHSRYTKRPIKQLGTPSVDFHITYTLPENYTSGGMLYEASILNTKLRYNNTPEQDQKSTFPCLYINQSHLFAPLSSSSLLTLPIAHTHRSWAYDNSYADMAQLPYDIHAILHAVSLVMELESSPDQQAESALTLAILNSLTDPTFLYPANYGNTPSRLHLGVNQADLPPLRRVAARTVSYRQSVFRTKAQPGACLLDRRFDFSMVGLGRKLCEALAWYDHWGGYLEEGSTAAAWAGSLVEVECGCWFCGAEVGEVRERRGDWMGCSREQRERRVVEWWEPWVEREGGG</sequence>
<evidence type="ECO:0000313" key="2">
    <source>
        <dbReference type="Proteomes" id="UP000275078"/>
    </source>
</evidence>
<protein>
    <submittedName>
        <fullName evidence="1">Uncharacterized protein</fullName>
    </submittedName>
</protein>
<name>A0A3N4HBY5_ASCIM</name>
<dbReference type="EMBL" id="ML119950">
    <property type="protein sequence ID" value="RPA71277.1"/>
    <property type="molecule type" value="Genomic_DNA"/>
</dbReference>
<dbReference type="Proteomes" id="UP000275078">
    <property type="component" value="Unassembled WGS sequence"/>
</dbReference>